<feature type="compositionally biased region" description="Pro residues" evidence="4">
    <location>
        <begin position="2282"/>
        <end position="2301"/>
    </location>
</feature>
<dbReference type="InterPro" id="IPR006586">
    <property type="entry name" value="ADAM_Cys-rich"/>
</dbReference>
<dbReference type="GO" id="GO:0004222">
    <property type="term" value="F:metalloendopeptidase activity"/>
    <property type="evidence" value="ECO:0007669"/>
    <property type="project" value="InterPro"/>
</dbReference>
<feature type="compositionally biased region" description="Pro residues" evidence="4">
    <location>
        <begin position="2251"/>
        <end position="2260"/>
    </location>
</feature>
<accession>A0A1I8FVF2</accession>
<feature type="binding site" evidence="3">
    <location>
        <position position="2633"/>
    </location>
    <ligand>
        <name>Zn(2+)</name>
        <dbReference type="ChEBI" id="CHEBI:29105"/>
        <note>catalytic</note>
    </ligand>
</feature>
<dbReference type="Proteomes" id="UP000095280">
    <property type="component" value="Unplaced"/>
</dbReference>
<evidence type="ECO:0000313" key="9">
    <source>
        <dbReference type="WBParaSite" id="maker-uti_cns_0000158-snap-gene-0.4-mRNA-1"/>
    </source>
</evidence>
<dbReference type="GO" id="GO:0046872">
    <property type="term" value="F:metal ion binding"/>
    <property type="evidence" value="ECO:0007669"/>
    <property type="project" value="UniProtKB-KW"/>
</dbReference>
<dbReference type="FunFam" id="4.10.70.10:FF:000003">
    <property type="entry name" value="Disintegrin and metalloproteinase domain-containing protein 17"/>
    <property type="match status" value="1"/>
</dbReference>
<dbReference type="PANTHER" id="PTHR11905:SF159">
    <property type="entry name" value="ADAM METALLOPROTEASE"/>
    <property type="match status" value="1"/>
</dbReference>
<keyword evidence="8" id="KW-1185">Reference proteome</keyword>
<evidence type="ECO:0000256" key="4">
    <source>
        <dbReference type="SAM" id="MobiDB-lite"/>
    </source>
</evidence>
<feature type="binding site" evidence="3">
    <location>
        <position position="1790"/>
    </location>
    <ligand>
        <name>Zn(2+)</name>
        <dbReference type="ChEBI" id="CHEBI:29105"/>
        <note>catalytic</note>
    </ligand>
</feature>
<dbReference type="Gene3D" id="4.10.70.10">
    <property type="entry name" value="Disintegrin domain"/>
    <property type="match status" value="2"/>
</dbReference>
<name>A0A1I8FVF2_9PLAT</name>
<dbReference type="InterPro" id="IPR001762">
    <property type="entry name" value="Disintegrin_dom"/>
</dbReference>
<feature type="domain" description="Peptidase M12B" evidence="7">
    <location>
        <begin position="1651"/>
        <end position="1846"/>
    </location>
</feature>
<evidence type="ECO:0000259" key="7">
    <source>
        <dbReference type="PROSITE" id="PS50215"/>
    </source>
</evidence>
<dbReference type="Pfam" id="PF00200">
    <property type="entry name" value="Disintegrin"/>
    <property type="match status" value="1"/>
</dbReference>
<keyword evidence="5" id="KW-0812">Transmembrane</keyword>
<feature type="transmembrane region" description="Helical" evidence="5">
    <location>
        <begin position="2172"/>
        <end position="2199"/>
    </location>
</feature>
<dbReference type="SUPFAM" id="SSF57552">
    <property type="entry name" value="Blood coagulation inhibitor (disintegrin)"/>
    <property type="match status" value="2"/>
</dbReference>
<feature type="domain" description="Disintegrin" evidence="6">
    <location>
        <begin position="1855"/>
        <end position="1938"/>
    </location>
</feature>
<reference evidence="9" key="1">
    <citation type="submission" date="2016-11" db="UniProtKB">
        <authorList>
            <consortium name="WormBaseParasite"/>
        </authorList>
    </citation>
    <scope>IDENTIFICATION</scope>
</reference>
<evidence type="ECO:0000313" key="8">
    <source>
        <dbReference type="Proteomes" id="UP000095280"/>
    </source>
</evidence>
<dbReference type="CDD" id="cd04269">
    <property type="entry name" value="ZnMc_adamalysin_II_like"/>
    <property type="match status" value="1"/>
</dbReference>
<feature type="region of interest" description="Disordered" evidence="4">
    <location>
        <begin position="2204"/>
        <end position="2328"/>
    </location>
</feature>
<dbReference type="GO" id="GO:0006508">
    <property type="term" value="P:proteolysis"/>
    <property type="evidence" value="ECO:0007669"/>
    <property type="project" value="InterPro"/>
</dbReference>
<feature type="binding site" evidence="3">
    <location>
        <position position="2643"/>
    </location>
    <ligand>
        <name>Zn(2+)</name>
        <dbReference type="ChEBI" id="CHEBI:29105"/>
        <note>catalytic</note>
    </ligand>
</feature>
<feature type="binding site" evidence="3">
    <location>
        <position position="1784"/>
    </location>
    <ligand>
        <name>Zn(2+)</name>
        <dbReference type="ChEBI" id="CHEBI:29105"/>
        <note>catalytic</note>
    </ligand>
</feature>
<feature type="compositionally biased region" description="Low complexity" evidence="4">
    <location>
        <begin position="138"/>
        <end position="149"/>
    </location>
</feature>
<dbReference type="PANTHER" id="PTHR11905">
    <property type="entry name" value="ADAM A DISINTEGRIN AND METALLOPROTEASE DOMAIN"/>
    <property type="match status" value="1"/>
</dbReference>
<evidence type="ECO:0000256" key="2">
    <source>
        <dbReference type="PROSITE-ProRule" id="PRU00068"/>
    </source>
</evidence>
<feature type="domain" description="Peptidase M12B" evidence="7">
    <location>
        <begin position="2500"/>
        <end position="2700"/>
    </location>
</feature>
<dbReference type="InterPro" id="IPR024079">
    <property type="entry name" value="MetalloPept_cat_dom_sf"/>
</dbReference>
<evidence type="ECO:0000259" key="6">
    <source>
        <dbReference type="PROSITE" id="PS50214"/>
    </source>
</evidence>
<dbReference type="Gene3D" id="3.40.390.10">
    <property type="entry name" value="Collagenase (Catalytic Domain)"/>
    <property type="match status" value="2"/>
</dbReference>
<feature type="active site" evidence="3">
    <location>
        <position position="1781"/>
    </location>
</feature>
<feature type="compositionally biased region" description="Polar residues" evidence="4">
    <location>
        <begin position="2334"/>
        <end position="2346"/>
    </location>
</feature>
<protein>
    <submittedName>
        <fullName evidence="9">ANK_REP_REGION domain-containing protein</fullName>
    </submittedName>
</protein>
<feature type="binding site" evidence="3">
    <location>
        <position position="1780"/>
    </location>
    <ligand>
        <name>Zn(2+)</name>
        <dbReference type="ChEBI" id="CHEBI:29105"/>
        <note>catalytic</note>
    </ligand>
</feature>
<feature type="region of interest" description="Disordered" evidence="4">
    <location>
        <begin position="2334"/>
        <end position="2353"/>
    </location>
</feature>
<dbReference type="Pfam" id="PF08516">
    <property type="entry name" value="ADAM_CR"/>
    <property type="match status" value="2"/>
</dbReference>
<dbReference type="PROSITE" id="PS50215">
    <property type="entry name" value="ADAM_MEPRO"/>
    <property type="match status" value="2"/>
</dbReference>
<proteinExistence type="predicted"/>
<feature type="transmembrane region" description="Helical" evidence="5">
    <location>
        <begin position="91"/>
        <end position="110"/>
    </location>
</feature>
<feature type="compositionally biased region" description="Pro residues" evidence="4">
    <location>
        <begin position="2213"/>
        <end position="2243"/>
    </location>
</feature>
<dbReference type="InterPro" id="IPR036436">
    <property type="entry name" value="Disintegrin_dom_sf"/>
</dbReference>
<feature type="domain" description="Disintegrin" evidence="6">
    <location>
        <begin position="2710"/>
        <end position="2798"/>
    </location>
</feature>
<evidence type="ECO:0000256" key="1">
    <source>
        <dbReference type="ARBA" id="ARBA00023157"/>
    </source>
</evidence>
<comment type="caution">
    <text evidence="3">Lacks conserved residue(s) required for the propagation of feature annotation.</text>
</comment>
<dbReference type="InterPro" id="IPR034027">
    <property type="entry name" value="Reprolysin_adamalysin"/>
</dbReference>
<feature type="binding site" evidence="3">
    <location>
        <position position="2637"/>
    </location>
    <ligand>
        <name>Zn(2+)</name>
        <dbReference type="ChEBI" id="CHEBI:29105"/>
        <note>catalytic</note>
    </ligand>
</feature>
<feature type="disulfide bond" evidence="2">
    <location>
        <begin position="2770"/>
        <end position="2790"/>
    </location>
</feature>
<feature type="region of interest" description="Disordered" evidence="4">
    <location>
        <begin position="138"/>
        <end position="157"/>
    </location>
</feature>
<evidence type="ECO:0000256" key="3">
    <source>
        <dbReference type="PROSITE-ProRule" id="PRU00276"/>
    </source>
</evidence>
<keyword evidence="5" id="KW-1133">Transmembrane helix</keyword>
<dbReference type="WBParaSite" id="maker-uti_cns_0000158-snap-gene-0.4-mRNA-1">
    <property type="protein sequence ID" value="maker-uti_cns_0000158-snap-gene-0.4-mRNA-1"/>
    <property type="gene ID" value="maker-uti_cns_0000158-snap-gene-0.4"/>
</dbReference>
<keyword evidence="3" id="KW-0479">Metal-binding</keyword>
<feature type="disulfide bond" evidence="2">
    <location>
        <begin position="1910"/>
        <end position="1930"/>
    </location>
</feature>
<feature type="active site" evidence="3">
    <location>
        <position position="2634"/>
    </location>
</feature>
<dbReference type="InterPro" id="IPR001590">
    <property type="entry name" value="Peptidase_M12B"/>
</dbReference>
<dbReference type="Pfam" id="PF01421">
    <property type="entry name" value="Reprolysin"/>
    <property type="match status" value="2"/>
</dbReference>
<keyword evidence="1 2" id="KW-1015">Disulfide bond</keyword>
<sequence>IDVFRYNKLRSSWRLFKPVFFARSDFDRTNPPVISSEHQSREHHLLAICEDCDISLIPGLQLRSTKPIRSLWITWSPAVEFLIGWKVQNRALAGCFGVVVTVLALFGGFLKCSGIGVGDRAQNFHVTVRGSVVNRRPAAGVAGPGAEAASQQEPDRRRMAACSGEVQRRLTTGRQSSQQRLGIFSFVVICFLVGAGQEIIQYVEVTVLGGRVVAEYSGVGRRDTLIVGLVDRQTTQRKKLNHLGTPGKVHSGASSNVLRFQKLLGAGQTANMAQNLGVIVHRGHVRDCSPIRIARHWVQSFLYQQVQDLWRTGMVHQALAFFINGGKQHLTRRQAKKVLHNLGVAIKCSRVCRCGAFVIASVRVEACLGVHPRRLRVSRRTPFSFRYFRASSLSSTTAICAAEFQLLIGIHGQQKLEYRQAAGPGSQVCWRRTLTVCRFGIDSDAVQKFECVAMTLDGGDVTEVETAHSVFSVEAQHQAEADIFKKMDHPNAAASGGNMQCIASVAAFVAATAYFLSGAHVPVQPVYAAGADDVDELTRPTSERRNFTASRLPPCTAQCIQLLPPSVSACRASSPESSRMKRNTSSCPLRAASYVDGRVTERIDCPSDDLSTGFVIGFKSGQVARSDNAYQLGGQTTLTFWSLGAAALNKCCDLGTLGKVHRRSTLYMRRSVAFIVSEGNVDAVFRQKTQHRQVAGHSSHRSASAFDQWSQQRKAAAVAQDGPAGIAKRRYIRLGWLRVQRFLHCRPPQKDPSHRRLVGTAAPLDWMHSAAVRLRRNPVRAVDQHQFHAQNAVRLGCHFWRQDVRVCSHQNFSAPNSAARLSESRPANLRGLPRRQHAQRCSRNGRSFARGAYHQTPESRVAAAHFQTAGFESAGLKDGSRQCYFGKSFQSVEVLRHHCIDNILMKTTGIYVGRNSMLFKECDDFSTVFKNLQLTCQRCEMSRCLTGRVFSFENLGIGALLSDVPQNVHVAASSRQILWNSAFFVFGGHAVTFQKITDVRTVCTLQQRTSGVIERLEQLAGRIPASDELQRAKVTVEGREVSRSLAVDIADSKRPARIVLILTSVAKKFQKLSVAFHCRESGHVNSRAAMLVISAAWRKSGKMGRCSTFGIRLAEDCRTILLDETAVPRGQMHRRCTVFVSCGQTDTLAVKEVDDLAATDPCSEVRGREAVYAVVRVDADEFSASRSELTQLVSQHFGAAVLCGQVSRSPTAAVGGIESQAAFVKIFQNAARTHGRSKVNRRELLHVVITIAAAHFVPSIVKFQGFNGSALRGEMSRRSTEDVSLARHCGRVSRRVALVVLRRHWQASRLVQKAKNFNLTYIGGNVHDCLATARPAAHLLASLMKLMHRLQVPRSDLGQKLARQPALVGVSVKTEVSKIVDDFLSLGARVALAVNGKQNLAGLVHLAEVLEHIEPRIGRGQVRRSLAIPILRVDAQPVLVQKPEHSFSCSRSPDSRISNSSVVIIASEASSAGSSIISSSSSSTCCCVLCITSFTMCESSRQHKYKWKLDDMVSDCRPWVSVHVKTGGDLHNITLTQSNTAVFNNEVFIHTARSNFTASHRAPCLYQGTTNSLTGDSVFASELRGQLRVTFRYNGTWYRAVALRNSSEPSIALSFEPHEDIVSRCHSKIPPREFSELKLDSSSPNPVKNPVVRRRRSLNLGGFSNAAVTKVLELVIVVDRSFAYHKLNLRLVLTNIIIWSADVFPITNSPDSTLNNFTVYKMMQVDVKYDTIILLSAMQWNSGKTLGLAWMNGLCDRLFAAAIVSDKYAESISTAWTLTHEIGHNLGFDHVEDVTGCSCSRTGGCIMNAYLSSTYRLTVLDWSTCAINTWNSQVNSTWRSCLADAPEASYYTSRSPMCGNGILETGEQCDCGPAEMLRRRYVSAEGWCRLRLRVVLRLEHLQPAVQWDVCRAANGPCDVPETCSGSSEWCPADDKVANGVDCASGQAYCYNGQCKTTDSQCQLLYSATATTGSSTCYNLNRRGDLYGHCSLQLDGVSYISGAGFDRSYSFGACSLANSECGLLQCYDTAAPTFGGKVTTGGTVCYTPSRMDFSSSDLRSPGFVPDGAKCGSNSMCINSQCTSLSTVRACPTCPNCNSNGVLTRAKLCFCNAGFAPPNCATTGCGGSSTSPLACFDSNRTTISQPTTSTLLTTTPSNQNGTVVNPDTIFGLQMWQIIAILVGAGVLILLVIISVSAHCAIRNQRLRRAKRAARPAPPSQHPPPSRQQSQHPPPSRQQSQHPPPSRQQSRPQQPLPQPPPRPDFLRPSPHQAHNPAFVLDDFTAPPPPYEPARPQPSAPPPPSFRTAAPSVYTLSSPQAWSERPPPRHATLLPYRASQQGSSLQQPFSKSCGRKPSVAKNSVAEVQDVTAMINRRVLIRTTREENFTAGHKAPCLYHGTDARTGDSAFASTIDGHLKMTFKLNGSWYQVEKTSGNASDGPAIARKFEARESEAANRCRYKVPPRNSSEMNARGASSSQLLSGFSSEKSGMNVESFQGATVDKMLELVIVVDRSFVSKAGSEASAVARVLQIVNFVNGLFQPLRLRVVLTEIIVWSTDAILVSSDSDGTIKRFTRYKALDIGVRFDTIMLLSAKDFDGGKTLGKAWLRATCNKLYSCGLVYDKYPEEISTALVLTHEIGHNLGFMHMQDFTACQCNRSSTGCIMNSYLAPATRTEALGWSSCTLATWSSQASETWRTCLSDAPDASYTISNIASVCGNGILEAGEQCDCGPAQTCSSKCCDAKTCRLKANATCASGACCDWDTCTLRPRGRVCRAADGPCDVQETCSGSGEWCPSDDKVADGVDCAAGQAFCYKGQCRSSTAQCQRLFSSAARSADSECFTRLNVISEYLFGHCHMRLTNLSISNTTTPTFSYLACASQ</sequence>
<dbReference type="SUPFAM" id="SSF55486">
    <property type="entry name" value="Metalloproteases ('zincins'), catalytic domain"/>
    <property type="match status" value="2"/>
</dbReference>
<evidence type="ECO:0000256" key="5">
    <source>
        <dbReference type="SAM" id="Phobius"/>
    </source>
</evidence>
<organism evidence="8 9">
    <name type="scientific">Macrostomum lignano</name>
    <dbReference type="NCBI Taxonomy" id="282301"/>
    <lineage>
        <taxon>Eukaryota</taxon>
        <taxon>Metazoa</taxon>
        <taxon>Spiralia</taxon>
        <taxon>Lophotrochozoa</taxon>
        <taxon>Platyhelminthes</taxon>
        <taxon>Rhabditophora</taxon>
        <taxon>Macrostomorpha</taxon>
        <taxon>Macrostomida</taxon>
        <taxon>Macrostomidae</taxon>
        <taxon>Macrostomum</taxon>
    </lineage>
</organism>
<dbReference type="SMART" id="SM00608">
    <property type="entry name" value="ACR"/>
    <property type="match status" value="2"/>
</dbReference>
<dbReference type="PROSITE" id="PS50214">
    <property type="entry name" value="DISINTEGRIN_2"/>
    <property type="match status" value="2"/>
</dbReference>
<dbReference type="SMART" id="SM00050">
    <property type="entry name" value="DISIN"/>
    <property type="match status" value="2"/>
</dbReference>
<keyword evidence="5" id="KW-0472">Membrane</keyword>
<keyword evidence="3" id="KW-0862">Zinc</keyword>